<dbReference type="GO" id="GO:0005524">
    <property type="term" value="F:ATP binding"/>
    <property type="evidence" value="ECO:0007669"/>
    <property type="project" value="UniProtKB-KW"/>
</dbReference>
<evidence type="ECO:0000259" key="4">
    <source>
        <dbReference type="PROSITE" id="PS50893"/>
    </source>
</evidence>
<dbReference type="AlphaFoldDB" id="A0A0N9WAY2"/>
<sequence length="272" mass="30065">MNSQISQQVQALIEVNDLSFKRGERVIYDNVSLQIRRGQVTAIMGPSGTGKTTLLRLIGGQLIPDHGEILLDGKNISTMSRQELFAARARMGMLFQSGALFTDMSVYENVAFPIRAHTQLPEHLITELVGLKLEAVGLRGTEQLMPSELSGGMNRRVALARAIALDPELIMYDEPFAGQDPIVKGVLTRLIRSLREALDLTTIIVSHDVAETLSIADYIYVVAEGIIQGEGTPEELKVHPNEFVQQFLTGSEHGPVDFQFSHQAYLSHEERS</sequence>
<dbReference type="InterPro" id="IPR027417">
    <property type="entry name" value="P-loop_NTPase"/>
</dbReference>
<keyword evidence="2" id="KW-0547">Nucleotide-binding</keyword>
<dbReference type="SUPFAM" id="SSF52540">
    <property type="entry name" value="P-loop containing nucleoside triphosphate hydrolases"/>
    <property type="match status" value="1"/>
</dbReference>
<name>A0A0N9WAY2_9GAMM</name>
<evidence type="ECO:0000313" key="5">
    <source>
        <dbReference type="EMBL" id="ALH94493.1"/>
    </source>
</evidence>
<reference evidence="5 6" key="1">
    <citation type="journal article" date="2015" name="Int. J. Syst. Evol. Microbiol.">
        <title>Acinetobacter equi sp. nov. isolated from horse faeces.</title>
        <authorList>
            <person name="Poppel M.T."/>
            <person name="Skiebe E."/>
            <person name="Laue M."/>
            <person name="Bergmann H."/>
            <person name="Ebersberger I."/>
            <person name="Garn T."/>
            <person name="Fruth A."/>
            <person name="Baumgardt S."/>
            <person name="Busse H.J."/>
            <person name="Wilharm G."/>
        </authorList>
    </citation>
    <scope>NUCLEOTIDE SEQUENCE [LARGE SCALE GENOMIC DNA]</scope>
    <source>
        <strain evidence="5 6">114</strain>
    </source>
</reference>
<evidence type="ECO:0000256" key="1">
    <source>
        <dbReference type="ARBA" id="ARBA00022448"/>
    </source>
</evidence>
<gene>
    <name evidence="5" type="ORF">AOY20_02460</name>
</gene>
<dbReference type="OrthoDB" id="9802264at2"/>
<dbReference type="InterPro" id="IPR003439">
    <property type="entry name" value="ABC_transporter-like_ATP-bd"/>
</dbReference>
<proteinExistence type="predicted"/>
<dbReference type="InterPro" id="IPR003593">
    <property type="entry name" value="AAA+_ATPase"/>
</dbReference>
<dbReference type="Pfam" id="PF00005">
    <property type="entry name" value="ABC_tran"/>
    <property type="match status" value="1"/>
</dbReference>
<feature type="domain" description="ABC transporter" evidence="4">
    <location>
        <begin position="13"/>
        <end position="249"/>
    </location>
</feature>
<evidence type="ECO:0000256" key="2">
    <source>
        <dbReference type="ARBA" id="ARBA00022741"/>
    </source>
</evidence>
<dbReference type="SMART" id="SM00382">
    <property type="entry name" value="AAA"/>
    <property type="match status" value="1"/>
</dbReference>
<keyword evidence="3 5" id="KW-0067">ATP-binding</keyword>
<dbReference type="PANTHER" id="PTHR43023:SF6">
    <property type="entry name" value="INTERMEMBRANE PHOSPHOLIPID TRANSPORT SYSTEM ATP-BINDING PROTEIN MLAF"/>
    <property type="match status" value="1"/>
</dbReference>
<dbReference type="PROSITE" id="PS50893">
    <property type="entry name" value="ABC_TRANSPORTER_2"/>
    <property type="match status" value="1"/>
</dbReference>
<organism evidence="5 6">
    <name type="scientific">Acinetobacter equi</name>
    <dbReference type="NCBI Taxonomy" id="1324350"/>
    <lineage>
        <taxon>Bacteria</taxon>
        <taxon>Pseudomonadati</taxon>
        <taxon>Pseudomonadota</taxon>
        <taxon>Gammaproteobacteria</taxon>
        <taxon>Moraxellales</taxon>
        <taxon>Moraxellaceae</taxon>
        <taxon>Acinetobacter</taxon>
    </lineage>
</organism>
<protein>
    <submittedName>
        <fullName evidence="5">ABC transporter ATP-binding protein</fullName>
    </submittedName>
</protein>
<dbReference type="STRING" id="1324350.AOY20_02460"/>
<dbReference type="PANTHER" id="PTHR43023">
    <property type="entry name" value="PROTEIN TRIGALACTOSYLDIACYLGLYCEROL 3, CHLOROPLASTIC"/>
    <property type="match status" value="1"/>
</dbReference>
<dbReference type="Proteomes" id="UP000064939">
    <property type="component" value="Chromosome"/>
</dbReference>
<dbReference type="RefSeq" id="WP_054580397.1">
    <property type="nucleotide sequence ID" value="NZ_CP012808.1"/>
</dbReference>
<dbReference type="EMBL" id="CP012808">
    <property type="protein sequence ID" value="ALH94493.1"/>
    <property type="molecule type" value="Genomic_DNA"/>
</dbReference>
<keyword evidence="6" id="KW-1185">Reference proteome</keyword>
<dbReference type="CDD" id="cd03261">
    <property type="entry name" value="ABC_Org_Solvent_Resistant"/>
    <property type="match status" value="1"/>
</dbReference>
<dbReference type="KEGG" id="aei:AOY20_02460"/>
<evidence type="ECO:0000256" key="3">
    <source>
        <dbReference type="ARBA" id="ARBA00022840"/>
    </source>
</evidence>
<accession>A0A0N9WAY2</accession>
<dbReference type="Gene3D" id="3.40.50.300">
    <property type="entry name" value="P-loop containing nucleotide triphosphate hydrolases"/>
    <property type="match status" value="1"/>
</dbReference>
<dbReference type="GO" id="GO:0016887">
    <property type="term" value="F:ATP hydrolysis activity"/>
    <property type="evidence" value="ECO:0007669"/>
    <property type="project" value="InterPro"/>
</dbReference>
<keyword evidence="1" id="KW-0813">Transport</keyword>
<evidence type="ECO:0000313" key="6">
    <source>
        <dbReference type="Proteomes" id="UP000064939"/>
    </source>
</evidence>